<comment type="caution">
    <text evidence="2">The sequence shown here is derived from an EMBL/GenBank/DDBJ whole genome shotgun (WGS) entry which is preliminary data.</text>
</comment>
<sequence>MPFAVPEISFFRKNLTFNDSRKIRAPIIAPDEMYVNQLGKRYKNFSQTCAVVFKNYGPSTSWSVSEIRHKIDFYEIQAPDFELWVKSGLFISWNPILECLDLSYSQENHIGLTGDQITNLQICSKFPVIKGLNCPKVSKRFNELVRISKTFEEILRKRKYSLLPENSIETELVRNALVYPLVGVSTQEEKIINISEENYIESEPDEAIPLNTKKDYLESWLNNLDVNMSVNKLKNKSSSDNGNGFENKNLDKNNESIETKEAQVNISEVENCSREENKTLNEIPTAQIETTLEEQLINDQRKNRNKKLKLEEKFLKKTKTNIQSAKFGLKEIVDHDLSGRIPYVKCEWLPNPYSKKRYRPSWEPITNLSCTSSFLGAYRLRTTVNLKKYMGLRMNFKKKIGKNMEDESKEIHKITDQYFSMFKKGPLN</sequence>
<accession>A0A813RU59</accession>
<name>A0A813RU59_9BILA</name>
<protein>
    <submittedName>
        <fullName evidence="2">Uncharacterized protein</fullName>
    </submittedName>
</protein>
<feature type="compositionally biased region" description="Polar residues" evidence="1">
    <location>
        <begin position="235"/>
        <end position="246"/>
    </location>
</feature>
<gene>
    <name evidence="2" type="ORF">OXX778_LOCUS5798</name>
</gene>
<feature type="region of interest" description="Disordered" evidence="1">
    <location>
        <begin position="235"/>
        <end position="256"/>
    </location>
</feature>
<dbReference type="EMBL" id="CAJNOC010000650">
    <property type="protein sequence ID" value="CAF0787585.1"/>
    <property type="molecule type" value="Genomic_DNA"/>
</dbReference>
<proteinExistence type="predicted"/>
<dbReference type="AlphaFoldDB" id="A0A813RU59"/>
<evidence type="ECO:0000256" key="1">
    <source>
        <dbReference type="SAM" id="MobiDB-lite"/>
    </source>
</evidence>
<organism evidence="2 3">
    <name type="scientific">Brachionus calyciflorus</name>
    <dbReference type="NCBI Taxonomy" id="104777"/>
    <lineage>
        <taxon>Eukaryota</taxon>
        <taxon>Metazoa</taxon>
        <taxon>Spiralia</taxon>
        <taxon>Gnathifera</taxon>
        <taxon>Rotifera</taxon>
        <taxon>Eurotatoria</taxon>
        <taxon>Monogononta</taxon>
        <taxon>Pseudotrocha</taxon>
        <taxon>Ploima</taxon>
        <taxon>Brachionidae</taxon>
        <taxon>Brachionus</taxon>
    </lineage>
</organism>
<keyword evidence="3" id="KW-1185">Reference proteome</keyword>
<reference evidence="2" key="1">
    <citation type="submission" date="2021-02" db="EMBL/GenBank/DDBJ databases">
        <authorList>
            <person name="Nowell W R."/>
        </authorList>
    </citation>
    <scope>NUCLEOTIDE SEQUENCE</scope>
    <source>
        <strain evidence="2">Ploen Becks lab</strain>
    </source>
</reference>
<evidence type="ECO:0000313" key="3">
    <source>
        <dbReference type="Proteomes" id="UP000663879"/>
    </source>
</evidence>
<dbReference type="Proteomes" id="UP000663879">
    <property type="component" value="Unassembled WGS sequence"/>
</dbReference>
<evidence type="ECO:0000313" key="2">
    <source>
        <dbReference type="EMBL" id="CAF0787585.1"/>
    </source>
</evidence>